<proteinExistence type="predicted"/>
<accession>A0A9N9DVA7</accession>
<evidence type="ECO:0000313" key="2">
    <source>
        <dbReference type="Proteomes" id="UP000789570"/>
    </source>
</evidence>
<feature type="non-terminal residue" evidence="1">
    <location>
        <position position="131"/>
    </location>
</feature>
<dbReference type="EMBL" id="CAJVPQ010004392">
    <property type="protein sequence ID" value="CAG8650400.1"/>
    <property type="molecule type" value="Genomic_DNA"/>
</dbReference>
<name>A0A9N9DVA7_9GLOM</name>
<dbReference type="AlphaFoldDB" id="A0A9N9DVA7"/>
<comment type="caution">
    <text evidence="1">The sequence shown here is derived from an EMBL/GenBank/DDBJ whole genome shotgun (WGS) entry which is preliminary data.</text>
</comment>
<gene>
    <name evidence="1" type="ORF">FCALED_LOCUS11033</name>
</gene>
<dbReference type="Proteomes" id="UP000789570">
    <property type="component" value="Unassembled WGS sequence"/>
</dbReference>
<sequence>SSILTLPSYHYLNNISAMHFDKSNLRVTEIQFQYKSLENEEAISINYLKHLQSNINDLKHFIEFHKIKATNCSDTSENIKRDQNDTIIASFQKSNESFPGITLPVAMNGLPLRTTTPIPQLLSNIPSYVQS</sequence>
<evidence type="ECO:0000313" key="1">
    <source>
        <dbReference type="EMBL" id="CAG8650400.1"/>
    </source>
</evidence>
<protein>
    <submittedName>
        <fullName evidence="1">16729_t:CDS:1</fullName>
    </submittedName>
</protein>
<organism evidence="1 2">
    <name type="scientific">Funneliformis caledonium</name>
    <dbReference type="NCBI Taxonomy" id="1117310"/>
    <lineage>
        <taxon>Eukaryota</taxon>
        <taxon>Fungi</taxon>
        <taxon>Fungi incertae sedis</taxon>
        <taxon>Mucoromycota</taxon>
        <taxon>Glomeromycotina</taxon>
        <taxon>Glomeromycetes</taxon>
        <taxon>Glomerales</taxon>
        <taxon>Glomeraceae</taxon>
        <taxon>Funneliformis</taxon>
    </lineage>
</organism>
<keyword evidence="2" id="KW-1185">Reference proteome</keyword>
<reference evidence="1" key="1">
    <citation type="submission" date="2021-06" db="EMBL/GenBank/DDBJ databases">
        <authorList>
            <person name="Kallberg Y."/>
            <person name="Tangrot J."/>
            <person name="Rosling A."/>
        </authorList>
    </citation>
    <scope>NUCLEOTIDE SEQUENCE</scope>
    <source>
        <strain evidence="1">UK204</strain>
    </source>
</reference>